<reference evidence="1 2" key="1">
    <citation type="journal article" date="2014" name="Agronomy (Basel)">
        <title>A Draft Genome Sequence for Ensete ventricosum, the Drought-Tolerant Tree Against Hunger.</title>
        <authorList>
            <person name="Harrison J."/>
            <person name="Moore K.A."/>
            <person name="Paszkiewicz K."/>
            <person name="Jones T."/>
            <person name="Grant M."/>
            <person name="Ambacheew D."/>
            <person name="Muzemil S."/>
            <person name="Studholme D.J."/>
        </authorList>
    </citation>
    <scope>NUCLEOTIDE SEQUENCE [LARGE SCALE GENOMIC DNA]</scope>
</reference>
<name>A0A426YMX2_ENSVE</name>
<dbReference type="AlphaFoldDB" id="A0A426YMX2"/>
<gene>
    <name evidence="1" type="ORF">B296_00023637</name>
</gene>
<dbReference type="EMBL" id="AMZH03011328">
    <property type="protein sequence ID" value="RRT53062.1"/>
    <property type="molecule type" value="Genomic_DNA"/>
</dbReference>
<comment type="caution">
    <text evidence="1">The sequence shown here is derived from an EMBL/GenBank/DDBJ whole genome shotgun (WGS) entry which is preliminary data.</text>
</comment>
<proteinExistence type="predicted"/>
<protein>
    <submittedName>
        <fullName evidence="1">Uncharacterized protein</fullName>
    </submittedName>
</protein>
<evidence type="ECO:0000313" key="1">
    <source>
        <dbReference type="EMBL" id="RRT53062.1"/>
    </source>
</evidence>
<sequence>MVNRARWGKLDPGSKQPQVGCKCKLPRKLFEPLMRSAAVNKTSVKLGILHKWRRRHLERQPGKRATRRDLQWRKSALMFLK</sequence>
<accession>A0A426YMX2</accession>
<dbReference type="Proteomes" id="UP000287651">
    <property type="component" value="Unassembled WGS sequence"/>
</dbReference>
<organism evidence="1 2">
    <name type="scientific">Ensete ventricosum</name>
    <name type="common">Abyssinian banana</name>
    <name type="synonym">Musa ensete</name>
    <dbReference type="NCBI Taxonomy" id="4639"/>
    <lineage>
        <taxon>Eukaryota</taxon>
        <taxon>Viridiplantae</taxon>
        <taxon>Streptophyta</taxon>
        <taxon>Embryophyta</taxon>
        <taxon>Tracheophyta</taxon>
        <taxon>Spermatophyta</taxon>
        <taxon>Magnoliopsida</taxon>
        <taxon>Liliopsida</taxon>
        <taxon>Zingiberales</taxon>
        <taxon>Musaceae</taxon>
        <taxon>Ensete</taxon>
    </lineage>
</organism>
<evidence type="ECO:0000313" key="2">
    <source>
        <dbReference type="Proteomes" id="UP000287651"/>
    </source>
</evidence>